<keyword evidence="1" id="KW-1133">Transmembrane helix</keyword>
<dbReference type="AlphaFoldDB" id="A0A4V2YI13"/>
<dbReference type="EMBL" id="SMKQ01000270">
    <property type="protein sequence ID" value="TDD32977.1"/>
    <property type="molecule type" value="Genomic_DNA"/>
</dbReference>
<organism evidence="2 3">
    <name type="scientific">Nonomuraea terrae</name>
    <dbReference type="NCBI Taxonomy" id="2530383"/>
    <lineage>
        <taxon>Bacteria</taxon>
        <taxon>Bacillati</taxon>
        <taxon>Actinomycetota</taxon>
        <taxon>Actinomycetes</taxon>
        <taxon>Streptosporangiales</taxon>
        <taxon>Streptosporangiaceae</taxon>
        <taxon>Nonomuraea</taxon>
    </lineage>
</organism>
<dbReference type="Proteomes" id="UP000295302">
    <property type="component" value="Unassembled WGS sequence"/>
</dbReference>
<keyword evidence="1" id="KW-0812">Transmembrane</keyword>
<keyword evidence="1" id="KW-0472">Membrane</keyword>
<evidence type="ECO:0000313" key="2">
    <source>
        <dbReference type="EMBL" id="TDD32977.1"/>
    </source>
</evidence>
<feature type="non-terminal residue" evidence="2">
    <location>
        <position position="66"/>
    </location>
</feature>
<proteinExistence type="predicted"/>
<gene>
    <name evidence="2" type="ORF">E1286_42885</name>
</gene>
<protein>
    <submittedName>
        <fullName evidence="2">Sensor histidine kinase</fullName>
    </submittedName>
</protein>
<dbReference type="GO" id="GO:0016301">
    <property type="term" value="F:kinase activity"/>
    <property type="evidence" value="ECO:0007669"/>
    <property type="project" value="UniProtKB-KW"/>
</dbReference>
<comment type="caution">
    <text evidence="2">The sequence shown here is derived from an EMBL/GenBank/DDBJ whole genome shotgun (WGS) entry which is preliminary data.</text>
</comment>
<name>A0A4V2YI13_9ACTN</name>
<keyword evidence="2" id="KW-0808">Transferase</keyword>
<accession>A0A4V2YI13</accession>
<evidence type="ECO:0000256" key="1">
    <source>
        <dbReference type="SAM" id="Phobius"/>
    </source>
</evidence>
<reference evidence="2 3" key="1">
    <citation type="submission" date="2019-03" db="EMBL/GenBank/DDBJ databases">
        <title>Draft genome sequences of novel Actinobacteria.</title>
        <authorList>
            <person name="Sahin N."/>
            <person name="Ay H."/>
            <person name="Saygin H."/>
        </authorList>
    </citation>
    <scope>NUCLEOTIDE SEQUENCE [LARGE SCALE GENOMIC DNA]</scope>
    <source>
        <strain evidence="2 3">CH32</strain>
    </source>
</reference>
<keyword evidence="3" id="KW-1185">Reference proteome</keyword>
<keyword evidence="2" id="KW-0418">Kinase</keyword>
<sequence>MAVAVFFSTFMAYGNQPAARPLDPLGYALLAATVLGLAWWRRRPEAALAVSAGAAAVIFTFGYAIA</sequence>
<feature type="transmembrane region" description="Helical" evidence="1">
    <location>
        <begin position="24"/>
        <end position="40"/>
    </location>
</feature>
<feature type="transmembrane region" description="Helical" evidence="1">
    <location>
        <begin position="47"/>
        <end position="65"/>
    </location>
</feature>
<evidence type="ECO:0000313" key="3">
    <source>
        <dbReference type="Proteomes" id="UP000295302"/>
    </source>
</evidence>
<dbReference type="RefSeq" id="WP_223190892.1">
    <property type="nucleotide sequence ID" value="NZ_SMKQ01000270.1"/>
</dbReference>